<evidence type="ECO:0000313" key="2">
    <source>
        <dbReference type="Proteomes" id="UP000663879"/>
    </source>
</evidence>
<sequence length="248" mass="29262">MNYGELILVRLNRLLCFKNWSKNHESRDFYLNGIKVQKVDSLVHLGLPVGDHVFKENYWDEKFKKVQKALYSLNAFGRKPKVSARLYSIYYQPIFNYDVAKIIDLDPFTEDAKVCVDALDQFYVSKITQTDKAELYRKIVHLCDLFSKDQVYCVFYIDNKYKFYSKTQETWLKLKKIKKMNNSEIVLDVSSDSNLSTTQSSSNLIESDNQLNRKKNKKSSYITLVIMFTLNLINYSDRFTIAGKYHFF</sequence>
<dbReference type="Proteomes" id="UP000663879">
    <property type="component" value="Unassembled WGS sequence"/>
</dbReference>
<protein>
    <submittedName>
        <fullName evidence="1">Uncharacterized protein</fullName>
    </submittedName>
</protein>
<accession>A0A813QU20</accession>
<dbReference type="EMBL" id="CAJNOC010000531">
    <property type="protein sequence ID" value="CAF0772963.1"/>
    <property type="molecule type" value="Genomic_DNA"/>
</dbReference>
<proteinExistence type="predicted"/>
<keyword evidence="2" id="KW-1185">Reference proteome</keyword>
<name>A0A813QU20_9BILA</name>
<gene>
    <name evidence="1" type="ORF">OXX778_LOCUS5052</name>
</gene>
<evidence type="ECO:0000313" key="1">
    <source>
        <dbReference type="EMBL" id="CAF0772963.1"/>
    </source>
</evidence>
<organism evidence="1 2">
    <name type="scientific">Brachionus calyciflorus</name>
    <dbReference type="NCBI Taxonomy" id="104777"/>
    <lineage>
        <taxon>Eukaryota</taxon>
        <taxon>Metazoa</taxon>
        <taxon>Spiralia</taxon>
        <taxon>Gnathifera</taxon>
        <taxon>Rotifera</taxon>
        <taxon>Eurotatoria</taxon>
        <taxon>Monogononta</taxon>
        <taxon>Pseudotrocha</taxon>
        <taxon>Ploima</taxon>
        <taxon>Brachionidae</taxon>
        <taxon>Brachionus</taxon>
    </lineage>
</organism>
<comment type="caution">
    <text evidence="1">The sequence shown here is derived from an EMBL/GenBank/DDBJ whole genome shotgun (WGS) entry which is preliminary data.</text>
</comment>
<dbReference type="AlphaFoldDB" id="A0A813QU20"/>
<reference evidence="1" key="1">
    <citation type="submission" date="2021-02" db="EMBL/GenBank/DDBJ databases">
        <authorList>
            <person name="Nowell W R."/>
        </authorList>
    </citation>
    <scope>NUCLEOTIDE SEQUENCE</scope>
    <source>
        <strain evidence="1">Ploen Becks lab</strain>
    </source>
</reference>
<dbReference type="OrthoDB" id="6770063at2759"/>